<dbReference type="Proteomes" id="UP000818624">
    <property type="component" value="Chromosome 3"/>
</dbReference>
<evidence type="ECO:0000313" key="3">
    <source>
        <dbReference type="Proteomes" id="UP000818624"/>
    </source>
</evidence>
<accession>A0ABY8EWK9</accession>
<protein>
    <submittedName>
        <fullName evidence="2">Uncharacterized protein</fullName>
    </submittedName>
</protein>
<evidence type="ECO:0000313" key="2">
    <source>
        <dbReference type="EMBL" id="WFD48618.1"/>
    </source>
</evidence>
<feature type="transmembrane region" description="Helical" evidence="1">
    <location>
        <begin position="12"/>
        <end position="38"/>
    </location>
</feature>
<dbReference type="EMBL" id="CP046236">
    <property type="protein sequence ID" value="WFD48618.1"/>
    <property type="molecule type" value="Genomic_DNA"/>
</dbReference>
<evidence type="ECO:0000256" key="1">
    <source>
        <dbReference type="SAM" id="Phobius"/>
    </source>
</evidence>
<reference evidence="2 3" key="1">
    <citation type="journal article" date="2020" name="Elife">
        <title>Loss of centromere function drives karyotype evolution in closely related Malassezia species.</title>
        <authorList>
            <person name="Sankaranarayanan S.R."/>
            <person name="Ianiri G."/>
            <person name="Coelho M.A."/>
            <person name="Reza M.H."/>
            <person name="Thimmappa B.C."/>
            <person name="Ganguly P."/>
            <person name="Vadnala R.N."/>
            <person name="Sun S."/>
            <person name="Siddharthan R."/>
            <person name="Tellgren-Roth C."/>
            <person name="Dawson T.L."/>
            <person name="Heitman J."/>
            <person name="Sanyal K."/>
        </authorList>
    </citation>
    <scope>NUCLEOTIDE SEQUENCE [LARGE SCALE GENOMIC DNA]</scope>
    <source>
        <strain evidence="2">CBS14141</strain>
    </source>
</reference>
<gene>
    <name evidence="2" type="ORF">GLX27_003288</name>
</gene>
<keyword evidence="1" id="KW-0812">Transmembrane</keyword>
<name>A0ABY8EWK9_MALFU</name>
<proteinExistence type="predicted"/>
<organism evidence="2 3">
    <name type="scientific">Malassezia furfur</name>
    <name type="common">Pityriasis versicolor infection agent</name>
    <name type="synonym">Pityrosporum furfur</name>
    <dbReference type="NCBI Taxonomy" id="55194"/>
    <lineage>
        <taxon>Eukaryota</taxon>
        <taxon>Fungi</taxon>
        <taxon>Dikarya</taxon>
        <taxon>Basidiomycota</taxon>
        <taxon>Ustilaginomycotina</taxon>
        <taxon>Malasseziomycetes</taxon>
        <taxon>Malasseziales</taxon>
        <taxon>Malasseziaceae</taxon>
        <taxon>Malassezia</taxon>
    </lineage>
</organism>
<keyword evidence="1" id="KW-0472">Membrane</keyword>
<keyword evidence="1" id="KW-1133">Transmembrane helix</keyword>
<keyword evidence="3" id="KW-1185">Reference proteome</keyword>
<sequence>MPRVSVSLVVTTAAFVISIVMPSLLALLLIPVLFSFWVPQIVHNVRVRASGVRASTAVGMTLTRFYLPLCTFAHLTQTCFGTGTICCSLSARASCGC</sequence>